<comment type="function">
    <text evidence="5">PPIases accelerate the folding of proteins.</text>
</comment>
<feature type="chain" id="PRO_5005513437" description="Peptidyl-prolyl cis-trans isomerase" evidence="9">
    <location>
        <begin position="20"/>
        <end position="131"/>
    </location>
</feature>
<keyword evidence="9" id="KW-0732">Signal</keyword>
<dbReference type="GO" id="GO:0003755">
    <property type="term" value="F:peptidyl-prolyl cis-trans isomerase activity"/>
    <property type="evidence" value="ECO:0007669"/>
    <property type="project" value="UniProtKB-UniRule"/>
</dbReference>
<evidence type="ECO:0000259" key="10">
    <source>
        <dbReference type="PROSITE" id="PS50059"/>
    </source>
</evidence>
<sequence length="131" mass="13521">MLLAAAAAAALLAAGGAGAAPVTTPSGLVFDSQREGKGQAPGPRSRVKVHYRGTFPDGREFDSSYARKEPAQFPLDGVIPCWTEALQRMKPGGQATLVCPPALAYGQRGAGGVIPPGATLHFQVELLEVLP</sequence>
<evidence type="ECO:0000256" key="6">
    <source>
        <dbReference type="PROSITE-ProRule" id="PRU00277"/>
    </source>
</evidence>
<dbReference type="Pfam" id="PF00254">
    <property type="entry name" value="FKBP_C"/>
    <property type="match status" value="1"/>
</dbReference>
<feature type="signal peptide" evidence="9">
    <location>
        <begin position="1"/>
        <end position="19"/>
    </location>
</feature>
<dbReference type="STRING" id="1547922.ISF6_4639"/>
<keyword evidence="12" id="KW-1185">Reference proteome</keyword>
<accession>A0A0K8NW02</accession>
<dbReference type="InterPro" id="IPR001179">
    <property type="entry name" value="PPIase_FKBP_dom"/>
</dbReference>
<proteinExistence type="inferred from homology"/>
<reference evidence="12" key="1">
    <citation type="submission" date="2015-07" db="EMBL/GenBank/DDBJ databases">
        <title>Discovery of a poly(ethylene terephthalate assimilation.</title>
        <authorList>
            <person name="Yoshida S."/>
            <person name="Hiraga K."/>
            <person name="Takehana T."/>
            <person name="Taniguchi I."/>
            <person name="Yamaji H."/>
            <person name="Maeda Y."/>
            <person name="Toyohara K."/>
            <person name="Miyamoto K."/>
            <person name="Kimura Y."/>
            <person name="Oda K."/>
        </authorList>
    </citation>
    <scope>NUCLEOTIDE SEQUENCE [LARGE SCALE GENOMIC DNA]</scope>
    <source>
        <strain evidence="12">NBRC 110686 / TISTR 2288 / 201-F6</strain>
    </source>
</reference>
<dbReference type="PANTHER" id="PTHR43811:SF19">
    <property type="entry name" value="39 KDA FK506-BINDING NUCLEAR PROTEIN"/>
    <property type="match status" value="1"/>
</dbReference>
<evidence type="ECO:0000256" key="7">
    <source>
        <dbReference type="RuleBase" id="RU003915"/>
    </source>
</evidence>
<dbReference type="AlphaFoldDB" id="A0A0K8NW02"/>
<name>A0A0K8NW02_PISS1</name>
<evidence type="ECO:0000256" key="8">
    <source>
        <dbReference type="SAM" id="MobiDB-lite"/>
    </source>
</evidence>
<protein>
    <recommendedName>
        <fullName evidence="7">Peptidyl-prolyl cis-trans isomerase</fullName>
        <ecNumber evidence="7">5.2.1.8</ecNumber>
    </recommendedName>
</protein>
<keyword evidence="4 6" id="KW-0413">Isomerase</keyword>
<evidence type="ECO:0000256" key="1">
    <source>
        <dbReference type="ARBA" id="ARBA00000971"/>
    </source>
</evidence>
<comment type="similarity">
    <text evidence="2 7">Belongs to the FKBP-type PPIase family.</text>
</comment>
<evidence type="ECO:0000256" key="5">
    <source>
        <dbReference type="ARBA" id="ARBA00056164"/>
    </source>
</evidence>
<dbReference type="EC" id="5.2.1.8" evidence="7"/>
<dbReference type="Gene3D" id="3.10.50.40">
    <property type="match status" value="1"/>
</dbReference>
<keyword evidence="3 6" id="KW-0697">Rotamase</keyword>
<dbReference type="Proteomes" id="UP000037660">
    <property type="component" value="Unassembled WGS sequence"/>
</dbReference>
<dbReference type="EMBL" id="BBYR01000007">
    <property type="protein sequence ID" value="GAP34464.1"/>
    <property type="molecule type" value="Genomic_DNA"/>
</dbReference>
<feature type="domain" description="PPIase FKBP-type" evidence="10">
    <location>
        <begin position="44"/>
        <end position="130"/>
    </location>
</feature>
<evidence type="ECO:0000313" key="12">
    <source>
        <dbReference type="Proteomes" id="UP000037660"/>
    </source>
</evidence>
<evidence type="ECO:0000313" key="11">
    <source>
        <dbReference type="EMBL" id="GAP34464.1"/>
    </source>
</evidence>
<evidence type="ECO:0000256" key="2">
    <source>
        <dbReference type="ARBA" id="ARBA00006577"/>
    </source>
</evidence>
<organism evidence="11 12">
    <name type="scientific">Piscinibacter sakaiensis</name>
    <name type="common">Ideonella sakaiensis</name>
    <dbReference type="NCBI Taxonomy" id="1547922"/>
    <lineage>
        <taxon>Bacteria</taxon>
        <taxon>Pseudomonadati</taxon>
        <taxon>Pseudomonadota</taxon>
        <taxon>Betaproteobacteria</taxon>
        <taxon>Burkholderiales</taxon>
        <taxon>Sphaerotilaceae</taxon>
        <taxon>Piscinibacter</taxon>
    </lineage>
</organism>
<comment type="catalytic activity">
    <reaction evidence="1 6 7">
        <text>[protein]-peptidylproline (omega=180) = [protein]-peptidylproline (omega=0)</text>
        <dbReference type="Rhea" id="RHEA:16237"/>
        <dbReference type="Rhea" id="RHEA-COMP:10747"/>
        <dbReference type="Rhea" id="RHEA-COMP:10748"/>
        <dbReference type="ChEBI" id="CHEBI:83833"/>
        <dbReference type="ChEBI" id="CHEBI:83834"/>
        <dbReference type="EC" id="5.2.1.8"/>
    </reaction>
</comment>
<evidence type="ECO:0000256" key="9">
    <source>
        <dbReference type="SAM" id="SignalP"/>
    </source>
</evidence>
<comment type="caution">
    <text evidence="11">The sequence shown here is derived from an EMBL/GenBank/DDBJ whole genome shotgun (WGS) entry which is preliminary data.</text>
</comment>
<gene>
    <name evidence="11" type="ORF">ISF6_4639</name>
</gene>
<reference evidence="11 12" key="2">
    <citation type="journal article" date="2016" name="Science">
        <title>A bacterium that degrades and assimilates poly(ethylene terephthalate).</title>
        <authorList>
            <person name="Yoshida S."/>
            <person name="Hiraga K."/>
            <person name="Takehana T."/>
            <person name="Taniguchi I."/>
            <person name="Yamaji H."/>
            <person name="Maeda Y."/>
            <person name="Toyohara K."/>
            <person name="Miyamoto K."/>
            <person name="Kimura Y."/>
            <person name="Oda K."/>
        </authorList>
    </citation>
    <scope>NUCLEOTIDE SEQUENCE [LARGE SCALE GENOMIC DNA]</scope>
    <source>
        <strain evidence="12">NBRC 110686 / TISTR 2288 / 201-F6</strain>
    </source>
</reference>
<dbReference type="InterPro" id="IPR046357">
    <property type="entry name" value="PPIase_dom_sf"/>
</dbReference>
<dbReference type="FunFam" id="3.10.50.40:FF:000006">
    <property type="entry name" value="Peptidyl-prolyl cis-trans isomerase"/>
    <property type="match status" value="1"/>
</dbReference>
<dbReference type="SUPFAM" id="SSF54534">
    <property type="entry name" value="FKBP-like"/>
    <property type="match status" value="1"/>
</dbReference>
<dbReference type="PROSITE" id="PS50059">
    <property type="entry name" value="FKBP_PPIASE"/>
    <property type="match status" value="1"/>
</dbReference>
<evidence type="ECO:0000256" key="3">
    <source>
        <dbReference type="ARBA" id="ARBA00023110"/>
    </source>
</evidence>
<feature type="region of interest" description="Disordered" evidence="8">
    <location>
        <begin position="25"/>
        <end position="50"/>
    </location>
</feature>
<evidence type="ECO:0000256" key="4">
    <source>
        <dbReference type="ARBA" id="ARBA00023235"/>
    </source>
</evidence>
<dbReference type="PANTHER" id="PTHR43811">
    <property type="entry name" value="FKBP-TYPE PEPTIDYL-PROLYL CIS-TRANS ISOMERASE FKPA"/>
    <property type="match status" value="1"/>
</dbReference>